<keyword evidence="13" id="KW-1185">Reference proteome</keyword>
<evidence type="ECO:0000256" key="7">
    <source>
        <dbReference type="ARBA" id="ARBA00022989"/>
    </source>
</evidence>
<keyword evidence="6 9" id="KW-0812">Transmembrane</keyword>
<keyword evidence="4" id="KW-1003">Cell membrane</keyword>
<evidence type="ECO:0000313" key="13">
    <source>
        <dbReference type="Proteomes" id="UP000198744"/>
    </source>
</evidence>
<dbReference type="EMBL" id="FOBS01000002">
    <property type="protein sequence ID" value="SEM00328.1"/>
    <property type="molecule type" value="Genomic_DNA"/>
</dbReference>
<evidence type="ECO:0000256" key="6">
    <source>
        <dbReference type="ARBA" id="ARBA00022692"/>
    </source>
</evidence>
<evidence type="ECO:0000256" key="10">
    <source>
        <dbReference type="SAM" id="Phobius"/>
    </source>
</evidence>
<dbReference type="PRINTS" id="PR00812">
    <property type="entry name" value="BCTERIALGSPF"/>
</dbReference>
<dbReference type="Gene3D" id="1.20.81.30">
    <property type="entry name" value="Type II secretion system (T2SS), domain F"/>
    <property type="match status" value="2"/>
</dbReference>
<protein>
    <submittedName>
        <fullName evidence="12">Type IV pilus assembly protein PilC</fullName>
    </submittedName>
</protein>
<feature type="transmembrane region" description="Helical" evidence="10">
    <location>
        <begin position="217"/>
        <end position="236"/>
    </location>
</feature>
<evidence type="ECO:0000256" key="8">
    <source>
        <dbReference type="ARBA" id="ARBA00023136"/>
    </source>
</evidence>
<evidence type="ECO:0000313" key="12">
    <source>
        <dbReference type="EMBL" id="SEM00328.1"/>
    </source>
</evidence>
<comment type="subcellular location">
    <subcellularLocation>
        <location evidence="1">Cell inner membrane</location>
        <topology evidence="1">Multi-pass membrane protein</topology>
    </subcellularLocation>
    <subcellularLocation>
        <location evidence="9">Cell membrane</location>
        <topology evidence="9">Multi-pass membrane protein</topology>
    </subcellularLocation>
</comment>
<dbReference type="InterPro" id="IPR018076">
    <property type="entry name" value="T2SS_GspF_dom"/>
</dbReference>
<keyword evidence="7 10" id="KW-1133">Transmembrane helix</keyword>
<reference evidence="12 13" key="1">
    <citation type="submission" date="2016-10" db="EMBL/GenBank/DDBJ databases">
        <authorList>
            <person name="de Groot N.N."/>
        </authorList>
    </citation>
    <scope>NUCLEOTIDE SEQUENCE [LARGE SCALE GENOMIC DNA]</scope>
    <source>
        <strain evidence="12 13">DSM 8423</strain>
    </source>
</reference>
<dbReference type="OrthoDB" id="9805682at2"/>
<dbReference type="PANTHER" id="PTHR30012">
    <property type="entry name" value="GENERAL SECRETION PATHWAY PROTEIN"/>
    <property type="match status" value="1"/>
</dbReference>
<proteinExistence type="inferred from homology"/>
<name>A0A1H7UUK9_9BACT</name>
<evidence type="ECO:0000256" key="2">
    <source>
        <dbReference type="ARBA" id="ARBA00005745"/>
    </source>
</evidence>
<dbReference type="PANTHER" id="PTHR30012:SF7">
    <property type="entry name" value="PROTEIN TRANSPORT PROTEIN HOFC HOMOLOG"/>
    <property type="match status" value="1"/>
</dbReference>
<gene>
    <name evidence="12" type="ORF">SAMN04489760_10298</name>
</gene>
<evidence type="ECO:0000256" key="1">
    <source>
        <dbReference type="ARBA" id="ARBA00004429"/>
    </source>
</evidence>
<dbReference type="InterPro" id="IPR001992">
    <property type="entry name" value="T2SS_GspF/T4SS_PilC_CS"/>
</dbReference>
<evidence type="ECO:0000259" key="11">
    <source>
        <dbReference type="Pfam" id="PF00482"/>
    </source>
</evidence>
<dbReference type="Pfam" id="PF00482">
    <property type="entry name" value="T2SSF"/>
    <property type="match status" value="2"/>
</dbReference>
<dbReference type="AlphaFoldDB" id="A0A1H7UUK9"/>
<evidence type="ECO:0000256" key="4">
    <source>
        <dbReference type="ARBA" id="ARBA00022475"/>
    </source>
</evidence>
<evidence type="ECO:0000256" key="3">
    <source>
        <dbReference type="ARBA" id="ARBA00022448"/>
    </source>
</evidence>
<evidence type="ECO:0000256" key="9">
    <source>
        <dbReference type="RuleBase" id="RU003923"/>
    </source>
</evidence>
<organism evidence="12 13">
    <name type="scientific">Syntrophus gentianae</name>
    <dbReference type="NCBI Taxonomy" id="43775"/>
    <lineage>
        <taxon>Bacteria</taxon>
        <taxon>Pseudomonadati</taxon>
        <taxon>Thermodesulfobacteriota</taxon>
        <taxon>Syntrophia</taxon>
        <taxon>Syntrophales</taxon>
        <taxon>Syntrophaceae</taxon>
        <taxon>Syntrophus</taxon>
    </lineage>
</organism>
<dbReference type="FunFam" id="1.20.81.30:FF:000001">
    <property type="entry name" value="Type II secretion system protein F"/>
    <property type="match status" value="2"/>
</dbReference>
<dbReference type="GO" id="GO:0005886">
    <property type="term" value="C:plasma membrane"/>
    <property type="evidence" value="ECO:0007669"/>
    <property type="project" value="UniProtKB-SubCell"/>
</dbReference>
<dbReference type="Proteomes" id="UP000198744">
    <property type="component" value="Unassembled WGS sequence"/>
</dbReference>
<dbReference type="PROSITE" id="PS00874">
    <property type="entry name" value="T2SP_F"/>
    <property type="match status" value="1"/>
</dbReference>
<dbReference type="GO" id="GO:0015628">
    <property type="term" value="P:protein secretion by the type II secretion system"/>
    <property type="evidence" value="ECO:0007669"/>
    <property type="project" value="TreeGrafter"/>
</dbReference>
<feature type="domain" description="Type II secretion system protein GspF" evidence="11">
    <location>
        <begin position="271"/>
        <end position="393"/>
    </location>
</feature>
<feature type="domain" description="Type II secretion system protein GspF" evidence="11">
    <location>
        <begin position="68"/>
        <end position="191"/>
    </location>
</feature>
<dbReference type="InterPro" id="IPR003004">
    <property type="entry name" value="GspF/PilC"/>
</dbReference>
<feature type="transmembrane region" description="Helical" evidence="10">
    <location>
        <begin position="168"/>
        <end position="190"/>
    </location>
</feature>
<dbReference type="STRING" id="43775.SAMN04489760_10298"/>
<sequence>MTELLWEATTRRGEVKQGEMKVADEATLRKLLRRQGYKSITIKKKPKDLLEYLPFLKQKVKEKQIVIFARIFSTMIDSGLPLIQCLDLLAQQETNKTFAKIILSIKEDIEGGASLTDALKKYPQIFDELFVNLIAAGESGGILDVILGRLSAYMEKAMKLKRKVKGAMTYPISVLVISIGVVTLLLLKVIPVFQKMFSDMGGALPAPTQFLVNCSEFMQHYFVYMVAAVIAAIFGFKQFYRTEKGTVLVDRALLKLPVFGPLLKKVAVAKFTRTLSTMMSSGVPILDGLAIVSRTSGNKIVEEALMNTRRSISEGKTIAEPLEASGLFPPMVVQMIAVGEHTGALDAMLAKIADFYDDEVDAAVSAMTALLEPFMMVFLGGVVGGMIIAMYLPIFQMASVVGG</sequence>
<feature type="transmembrane region" description="Helical" evidence="10">
    <location>
        <begin position="129"/>
        <end position="147"/>
    </location>
</feature>
<evidence type="ECO:0000256" key="5">
    <source>
        <dbReference type="ARBA" id="ARBA00022519"/>
    </source>
</evidence>
<feature type="transmembrane region" description="Helical" evidence="10">
    <location>
        <begin position="374"/>
        <end position="394"/>
    </location>
</feature>
<comment type="similarity">
    <text evidence="2 9">Belongs to the GSP F family.</text>
</comment>
<dbReference type="RefSeq" id="WP_093882027.1">
    <property type="nucleotide sequence ID" value="NZ_FOBS01000002.1"/>
</dbReference>
<dbReference type="InterPro" id="IPR042094">
    <property type="entry name" value="T2SS_GspF_sf"/>
</dbReference>
<keyword evidence="5" id="KW-0997">Cell inner membrane</keyword>
<keyword evidence="3 9" id="KW-0813">Transport</keyword>
<accession>A0A1H7UUK9</accession>
<keyword evidence="8 10" id="KW-0472">Membrane</keyword>